<evidence type="ECO:0000313" key="2">
    <source>
        <dbReference type="Proteomes" id="UP000001296"/>
    </source>
</evidence>
<protein>
    <submittedName>
        <fullName evidence="1">Putative lipoprotein</fullName>
    </submittedName>
</protein>
<dbReference type="eggNOG" id="COG0457">
    <property type="taxonomic scope" value="Bacteria"/>
</dbReference>
<dbReference type="RefSeq" id="WP_013314618.1">
    <property type="nucleotide sequence ID" value="NC_014484.1"/>
</dbReference>
<dbReference type="KEGG" id="sta:STHERM_c18440"/>
<organism evidence="1 2">
    <name type="scientific">Winmispira thermophila (strain ATCC 49972 / DSM 6192 / RI 19.B1)</name>
    <name type="common">Spirochaeta thermophila</name>
    <dbReference type="NCBI Taxonomy" id="665571"/>
    <lineage>
        <taxon>Bacteria</taxon>
        <taxon>Pseudomonadati</taxon>
        <taxon>Spirochaetota</taxon>
        <taxon>Spirochaetia</taxon>
        <taxon>Winmispirales</taxon>
        <taxon>Winmispiraceae</taxon>
        <taxon>Winmispira</taxon>
    </lineage>
</organism>
<dbReference type="InterPro" id="IPR011990">
    <property type="entry name" value="TPR-like_helical_dom_sf"/>
</dbReference>
<dbReference type="Gene3D" id="1.25.40.10">
    <property type="entry name" value="Tetratricopeptide repeat domain"/>
    <property type="match status" value="1"/>
</dbReference>
<dbReference type="SUPFAM" id="SSF48452">
    <property type="entry name" value="TPR-like"/>
    <property type="match status" value="1"/>
</dbReference>
<proteinExistence type="predicted"/>
<dbReference type="PaxDb" id="665571-STHERM_c18440"/>
<sequence length="352" mass="41048">MSSTVRTTLILLTVVVLSLSFFFVPSPPWVDGYLLPERPPERTHIARLLSLIPESSPETRLIAVKEIAGFLAQEGLWTKRAAFLSGLASRTPDSPLTAYYLYLLARQYQREGAEPLALLYYRRILEGYPDLLIEGVPLHFLCLRELADKEEDPYTRIRYYNLLIQRYASRIDAGVAYYFLAKAYEQAGMWDDAIRTYRLFLNYPATSIPGEPEAYLKVQELLAFHDSPKNWLFDDLESLFDAVTYAIRTRNAALLSRYRAKVNFFSISWEQERTAKNAQVIFDFTPFFSGTRVRYASELDPSSTPSEAYLRTWGWSYRINVWYLYFRRVNYPFDPDIDGKWEWAGIYFGEKF</sequence>
<dbReference type="AlphaFoldDB" id="E0RPJ7"/>
<dbReference type="HOGENOM" id="CLU_070263_0_0_12"/>
<reference key="1">
    <citation type="submission" date="2009-08" db="EMBL/GenBank/DDBJ databases">
        <title>The genome sequence of Spirochaeta thermophila DSM6192.</title>
        <authorList>
            <person name="Angelov A."/>
            <person name="Mientus M."/>
            <person name="Wittenberg S."/>
            <person name="Lehmann R."/>
            <person name="Liesegang H."/>
            <person name="Daniel R."/>
            <person name="Liebl W."/>
        </authorList>
    </citation>
    <scope>NUCLEOTIDE SEQUENCE</scope>
    <source>
        <strain>DSM 6192</strain>
    </source>
</reference>
<dbReference type="Proteomes" id="UP000001296">
    <property type="component" value="Chromosome"/>
</dbReference>
<evidence type="ECO:0000313" key="1">
    <source>
        <dbReference type="EMBL" id="ADN02779.1"/>
    </source>
</evidence>
<name>E0RPJ7_WINT6</name>
<dbReference type="EMBL" id="CP001698">
    <property type="protein sequence ID" value="ADN02779.1"/>
    <property type="molecule type" value="Genomic_DNA"/>
</dbReference>
<gene>
    <name evidence="1" type="ordered locus">STHERM_c18440</name>
</gene>
<accession>E0RPJ7</accession>
<keyword evidence="1" id="KW-0449">Lipoprotein</keyword>
<reference evidence="1 2" key="2">
    <citation type="journal article" date="2010" name="J. Bacteriol.">
        <title>Genome sequence of the polysaccharide-degrading, thermophilic anaerobe Spirochaeta thermophila DSM 6192.</title>
        <authorList>
            <person name="Angelov A."/>
            <person name="Liebl S."/>
            <person name="Ballschmiter M."/>
            <person name="Bomeke M."/>
            <person name="Lehmann R."/>
            <person name="Liesegang H."/>
            <person name="Daniel R."/>
            <person name="Liebl W."/>
        </authorList>
    </citation>
    <scope>NUCLEOTIDE SEQUENCE [LARGE SCALE GENOMIC DNA]</scope>
    <source>
        <strain evidence="2">ATCC 49972 / DSM 6192 / RI 19.B1</strain>
    </source>
</reference>